<comment type="subcellular location">
    <subcellularLocation>
        <location evidence="2">Chromosome</location>
        <location evidence="2">Telomere</location>
    </subcellularLocation>
    <subcellularLocation>
        <location evidence="1">Nucleus</location>
    </subcellularLocation>
</comment>
<dbReference type="GO" id="GO:0000781">
    <property type="term" value="C:chromosome, telomeric region"/>
    <property type="evidence" value="ECO:0007669"/>
    <property type="project" value="UniProtKB-SubCell"/>
</dbReference>
<feature type="domain" description="CST complex subunit Stn1 N-terminal" evidence="10">
    <location>
        <begin position="50"/>
        <end position="195"/>
    </location>
</feature>
<proteinExistence type="predicted"/>
<evidence type="ECO:0000313" key="11">
    <source>
        <dbReference type="EMBL" id="KAJ4488475.1"/>
    </source>
</evidence>
<dbReference type="InterPro" id="IPR040260">
    <property type="entry name" value="RFA2-like"/>
</dbReference>
<dbReference type="Pfam" id="PF10451">
    <property type="entry name" value="Stn1"/>
    <property type="match status" value="1"/>
</dbReference>
<evidence type="ECO:0000256" key="7">
    <source>
        <dbReference type="ARBA" id="ARBA00023242"/>
    </source>
</evidence>
<evidence type="ECO:0000256" key="9">
    <source>
        <dbReference type="SAM" id="MobiDB-lite"/>
    </source>
</evidence>
<keyword evidence="12" id="KW-1185">Reference proteome</keyword>
<dbReference type="InterPro" id="IPR018856">
    <property type="entry name" value="Stn1_N"/>
</dbReference>
<feature type="compositionally biased region" description="Low complexity" evidence="9">
    <location>
        <begin position="391"/>
        <end position="401"/>
    </location>
</feature>
<gene>
    <name evidence="11" type="ORF">J3R30DRAFT_3436019</name>
</gene>
<feature type="region of interest" description="Disordered" evidence="9">
    <location>
        <begin position="215"/>
        <end position="269"/>
    </location>
</feature>
<feature type="region of interest" description="Disordered" evidence="9">
    <location>
        <begin position="300"/>
        <end position="351"/>
    </location>
</feature>
<dbReference type="Gene3D" id="2.40.50.140">
    <property type="entry name" value="Nucleic acid-binding proteins"/>
    <property type="match status" value="1"/>
</dbReference>
<keyword evidence="4" id="KW-0158">Chromosome</keyword>
<evidence type="ECO:0000313" key="12">
    <source>
        <dbReference type="Proteomes" id="UP001150266"/>
    </source>
</evidence>
<feature type="region of interest" description="Disordered" evidence="9">
    <location>
        <begin position="375"/>
        <end position="421"/>
    </location>
</feature>
<protein>
    <recommendedName>
        <fullName evidence="3">CST complex subunit STN1</fullName>
    </recommendedName>
    <alternativeName>
        <fullName evidence="8">Suppressor of cdc thirteen homolog</fullName>
    </alternativeName>
</protein>
<dbReference type="GO" id="GO:0005634">
    <property type="term" value="C:nucleus"/>
    <property type="evidence" value="ECO:0007669"/>
    <property type="project" value="UniProtKB-SubCell"/>
</dbReference>
<dbReference type="EMBL" id="JAOTPV010000002">
    <property type="protein sequence ID" value="KAJ4488475.1"/>
    <property type="molecule type" value="Genomic_DNA"/>
</dbReference>
<dbReference type="PANTHER" id="PTHR13989">
    <property type="entry name" value="REPLICATION PROTEIN A-RELATED"/>
    <property type="match status" value="1"/>
</dbReference>
<sequence length="604" mass="68028">MSLTAVLEARSNTGSVFLTPKKKKRRLGPETKLSTAEIYNWVFTSGAVAPCFICDIRAMKRHKEKAEEFWWLKRIPCRTVKIVGLVVGTQTYEKRVSYIVDDGTSVIECVHKCGAPPPSPSSVNDPVLTKPVAWIGNTVEILGRIYEFEGKESTEKYGQETTETRRQIQVQEIVQCQSVDNKLRHWQTVLDLHKNKYSLSEPFTIPRPLSVSASIQRSGISTPSTTASTTTTTDTPTSVSTLSASSSPTKSDHSHQSPRKLRHPSRLHTSDLTGNTFRIYIKHYMDNPLISEDSDIETDFSDENETTVAGPSTPTKRPFHDDQTPRRPRSYVADETPRPTRPLLSSKPSSRKGFTLSYLRRVPELSELARRVVNAEAKRRDRETKKRTKEASASQSRSNRSQGHKTQIPTATTSSTTSRGDSISARMKRLWKWAIVQLIQEGSIILWDGPKYPITSNLFNNSMNSRIWKSSSSSSTAVNTTFTSDISVFSSSREGETGEYVDLSDPDPGEEAYVALTTELLAGEVERVLQTWLIARRFSESPKFTKAGILQRLQRDDRWRRVGEWHVQEAVDLLVSRGLLYEILENAWGFATRFSQRSTVESTV</sequence>
<dbReference type="SUPFAM" id="SSF50249">
    <property type="entry name" value="Nucleic acid-binding proteins"/>
    <property type="match status" value="1"/>
</dbReference>
<keyword evidence="7" id="KW-0539">Nucleus</keyword>
<organism evidence="11 12">
    <name type="scientific">Lentinula aciculospora</name>
    <dbReference type="NCBI Taxonomy" id="153920"/>
    <lineage>
        <taxon>Eukaryota</taxon>
        <taxon>Fungi</taxon>
        <taxon>Dikarya</taxon>
        <taxon>Basidiomycota</taxon>
        <taxon>Agaricomycotina</taxon>
        <taxon>Agaricomycetes</taxon>
        <taxon>Agaricomycetidae</taxon>
        <taxon>Agaricales</taxon>
        <taxon>Marasmiineae</taxon>
        <taxon>Omphalotaceae</taxon>
        <taxon>Lentinula</taxon>
    </lineage>
</organism>
<name>A0A9W9AQU0_9AGAR</name>
<evidence type="ECO:0000256" key="3">
    <source>
        <dbReference type="ARBA" id="ARBA00017411"/>
    </source>
</evidence>
<feature type="compositionally biased region" description="Basic residues" evidence="9">
    <location>
        <begin position="256"/>
        <end position="266"/>
    </location>
</feature>
<keyword evidence="5" id="KW-0779">Telomere</keyword>
<feature type="compositionally biased region" description="Low complexity" evidence="9">
    <location>
        <begin position="221"/>
        <end position="249"/>
    </location>
</feature>
<dbReference type="OrthoDB" id="77828at2759"/>
<evidence type="ECO:0000256" key="4">
    <source>
        <dbReference type="ARBA" id="ARBA00022454"/>
    </source>
</evidence>
<evidence type="ECO:0000256" key="8">
    <source>
        <dbReference type="ARBA" id="ARBA00030039"/>
    </source>
</evidence>
<evidence type="ECO:0000259" key="10">
    <source>
        <dbReference type="Pfam" id="PF10451"/>
    </source>
</evidence>
<dbReference type="PANTHER" id="PTHR13989:SF33">
    <property type="entry name" value="CST COMPLEX SUBUNIT STN1"/>
    <property type="match status" value="1"/>
</dbReference>
<reference evidence="11" key="1">
    <citation type="submission" date="2022-08" db="EMBL/GenBank/DDBJ databases">
        <title>A Global Phylogenomic Analysis of the Shiitake Genus Lentinula.</title>
        <authorList>
            <consortium name="DOE Joint Genome Institute"/>
            <person name="Sierra-Patev S."/>
            <person name="Min B."/>
            <person name="Naranjo-Ortiz M."/>
            <person name="Looney B."/>
            <person name="Konkel Z."/>
            <person name="Slot J.C."/>
            <person name="Sakamoto Y."/>
            <person name="Steenwyk J.L."/>
            <person name="Rokas A."/>
            <person name="Carro J."/>
            <person name="Camarero S."/>
            <person name="Ferreira P."/>
            <person name="Molpeceres G."/>
            <person name="Ruiz-Duenas F.J."/>
            <person name="Serrano A."/>
            <person name="Henrissat B."/>
            <person name="Drula E."/>
            <person name="Hughes K.W."/>
            <person name="Mata J.L."/>
            <person name="Ishikawa N.K."/>
            <person name="Vargas-Isla R."/>
            <person name="Ushijima S."/>
            <person name="Smith C.A."/>
            <person name="Ahrendt S."/>
            <person name="Andreopoulos W."/>
            <person name="He G."/>
            <person name="Labutti K."/>
            <person name="Lipzen A."/>
            <person name="Ng V."/>
            <person name="Riley R."/>
            <person name="Sandor L."/>
            <person name="Barry K."/>
            <person name="Martinez A.T."/>
            <person name="Xiao Y."/>
            <person name="Gibbons J.G."/>
            <person name="Terashima K."/>
            <person name="Grigoriev I.V."/>
            <person name="Hibbett D.S."/>
        </authorList>
    </citation>
    <scope>NUCLEOTIDE SEQUENCE</scope>
    <source>
        <strain evidence="11">JLM2183</strain>
    </source>
</reference>
<evidence type="ECO:0000256" key="6">
    <source>
        <dbReference type="ARBA" id="ARBA00023125"/>
    </source>
</evidence>
<feature type="compositionally biased region" description="Low complexity" evidence="9">
    <location>
        <begin position="410"/>
        <end position="421"/>
    </location>
</feature>
<feature type="compositionally biased region" description="Polar residues" evidence="9">
    <location>
        <begin position="306"/>
        <end position="315"/>
    </location>
</feature>
<dbReference type="InterPro" id="IPR012340">
    <property type="entry name" value="NA-bd_OB-fold"/>
</dbReference>
<evidence type="ECO:0000256" key="5">
    <source>
        <dbReference type="ARBA" id="ARBA00022895"/>
    </source>
</evidence>
<comment type="caution">
    <text evidence="11">The sequence shown here is derived from an EMBL/GenBank/DDBJ whole genome shotgun (WGS) entry which is preliminary data.</text>
</comment>
<dbReference type="GO" id="GO:0003677">
    <property type="term" value="F:DNA binding"/>
    <property type="evidence" value="ECO:0007669"/>
    <property type="project" value="UniProtKB-KW"/>
</dbReference>
<evidence type="ECO:0000256" key="2">
    <source>
        <dbReference type="ARBA" id="ARBA00004574"/>
    </source>
</evidence>
<accession>A0A9W9AQU0</accession>
<dbReference type="Proteomes" id="UP001150266">
    <property type="component" value="Unassembled WGS sequence"/>
</dbReference>
<evidence type="ECO:0000256" key="1">
    <source>
        <dbReference type="ARBA" id="ARBA00004123"/>
    </source>
</evidence>
<keyword evidence="6" id="KW-0238">DNA-binding</keyword>
<dbReference type="AlphaFoldDB" id="A0A9W9AQU0"/>